<dbReference type="AlphaFoldDB" id="G7WDA5"/>
<dbReference type="PANTHER" id="PTHR32071">
    <property type="entry name" value="TRANSCRIPTIONAL REGULATORY PROTEIN"/>
    <property type="match status" value="1"/>
</dbReference>
<keyword evidence="2" id="KW-0067">ATP-binding</keyword>
<dbReference type="GO" id="GO:0005524">
    <property type="term" value="F:ATP binding"/>
    <property type="evidence" value="ECO:0007669"/>
    <property type="project" value="UniProtKB-KW"/>
</dbReference>
<dbReference type="KEGG" id="dor:Desor_1976"/>
<dbReference type="eggNOG" id="COG3829">
    <property type="taxonomic scope" value="Bacteria"/>
</dbReference>
<dbReference type="Proteomes" id="UP000006346">
    <property type="component" value="Chromosome"/>
</dbReference>
<reference evidence="5" key="1">
    <citation type="submission" date="2011-11" db="EMBL/GenBank/DDBJ databases">
        <title>Complete sequence of Desulfosporosinus orientis DSM 765.</title>
        <authorList>
            <person name="Lucas S."/>
            <person name="Han J."/>
            <person name="Lapidus A."/>
            <person name="Cheng J.-F."/>
            <person name="Goodwin L."/>
            <person name="Pitluck S."/>
            <person name="Peters L."/>
            <person name="Ovchinnikova G."/>
            <person name="Teshima H."/>
            <person name="Detter J.C."/>
            <person name="Han C."/>
            <person name="Tapia R."/>
            <person name="Land M."/>
            <person name="Hauser L."/>
            <person name="Kyrpides N."/>
            <person name="Ivanova N."/>
            <person name="Pagani I."/>
            <person name="Pester M."/>
            <person name="Spring S."/>
            <person name="Ollivier B."/>
            <person name="Rattei T."/>
            <person name="Klenk H.-P."/>
            <person name="Wagner M."/>
            <person name="Loy A."/>
            <person name="Woyke T."/>
        </authorList>
    </citation>
    <scope>NUCLEOTIDE SEQUENCE [LARGE SCALE GENOMIC DNA]</scope>
    <source>
        <strain evidence="5">ATCC 19365 / DSM 765 / NCIMB 8382 / VKM B-1628</strain>
    </source>
</reference>
<dbReference type="InterPro" id="IPR025662">
    <property type="entry name" value="Sigma_54_int_dom_ATP-bd_1"/>
</dbReference>
<evidence type="ECO:0000313" key="5">
    <source>
        <dbReference type="Proteomes" id="UP000006346"/>
    </source>
</evidence>
<dbReference type="PROSITE" id="PS00675">
    <property type="entry name" value="SIGMA54_INTERACT_1"/>
    <property type="match status" value="1"/>
</dbReference>
<keyword evidence="4" id="KW-0238">DNA-binding</keyword>
<dbReference type="InterPro" id="IPR009057">
    <property type="entry name" value="Homeodomain-like_sf"/>
</dbReference>
<evidence type="ECO:0000259" key="3">
    <source>
        <dbReference type="PROSITE" id="PS50045"/>
    </source>
</evidence>
<sequence>MPEFIKSGGRDLESAKVGIKQYHELSQKVAEAIKAVLDIDVTIMNESLERIAGTGKYKASVNSRIEKNTVFDLCLRTGSSQVVTERGQENEACSQCQRLSFCSEKAEICVPIKQGEEICGVLGAIAFDDEQKERIANAEFNYLAFLEKMAELLAAKYSECQMNIEKQVLANRLNGILNSINAGVVLYGENGDVLYKNGAIIKILKEIDIDNIDDFILEIRKNERLQCLLENKKCIQPCEIIIDIRDVKYTLLAAITHLGIEEASHEVILTVQNINRFRKEIIQSIEKNQVKLQFDNILGISDCFREAKQLAEKAAFTDSNILILGESGTGKELFARAIHNHSSRKEQAFVPINCGAIPDELLESELFGYDKGAFTGAFANKIGKFEVADNGTIFLDEISEMPYRLQVKLLRVLQEKEICRIGSNVIRKVDIKIVAASNVDLLKRIEDGVFRKDLYYRLNIIPINIPSLRERGEDIVYLANHFVSYYAHMLKKDIGGISEEVLKLFSGYSWPGNVRELQSIIEYAVNFETGKVIGTELIKKRLKFSSDKNSCTGRFVKKSLEAAMKETEREIIKNSIYENRSAGSKEGVVQKVCNDLEISRATLYRKMKELKIELNG</sequence>
<dbReference type="STRING" id="768706.Desor_1976"/>
<keyword evidence="1" id="KW-0547">Nucleotide-binding</keyword>
<dbReference type="Gene3D" id="1.10.10.60">
    <property type="entry name" value="Homeodomain-like"/>
    <property type="match status" value="1"/>
</dbReference>
<dbReference type="Pfam" id="PF00158">
    <property type="entry name" value="Sigma54_activat"/>
    <property type="match status" value="1"/>
</dbReference>
<accession>G7WDA5</accession>
<proteinExistence type="predicted"/>
<dbReference type="PROSITE" id="PS00676">
    <property type="entry name" value="SIGMA54_INTERACT_2"/>
    <property type="match status" value="1"/>
</dbReference>
<evidence type="ECO:0000256" key="2">
    <source>
        <dbReference type="ARBA" id="ARBA00022840"/>
    </source>
</evidence>
<dbReference type="SUPFAM" id="SSF52540">
    <property type="entry name" value="P-loop containing nucleoside triphosphate hydrolases"/>
    <property type="match status" value="1"/>
</dbReference>
<dbReference type="GO" id="GO:0003677">
    <property type="term" value="F:DNA binding"/>
    <property type="evidence" value="ECO:0007669"/>
    <property type="project" value="UniProtKB-KW"/>
</dbReference>
<dbReference type="InterPro" id="IPR002078">
    <property type="entry name" value="Sigma_54_int"/>
</dbReference>
<dbReference type="SMART" id="SM00382">
    <property type="entry name" value="AAA"/>
    <property type="match status" value="1"/>
</dbReference>
<feature type="domain" description="Sigma-54 factor interaction" evidence="3">
    <location>
        <begin position="297"/>
        <end position="526"/>
    </location>
</feature>
<dbReference type="InterPro" id="IPR058031">
    <property type="entry name" value="AAA_lid_NorR"/>
</dbReference>
<dbReference type="Pfam" id="PF25601">
    <property type="entry name" value="AAA_lid_14"/>
    <property type="match status" value="1"/>
</dbReference>
<evidence type="ECO:0000313" key="4">
    <source>
        <dbReference type="EMBL" id="AET67590.1"/>
    </source>
</evidence>
<dbReference type="InterPro" id="IPR027417">
    <property type="entry name" value="P-loop_NTPase"/>
</dbReference>
<dbReference type="SUPFAM" id="SSF46689">
    <property type="entry name" value="Homeodomain-like"/>
    <property type="match status" value="1"/>
</dbReference>
<keyword evidence="5" id="KW-1185">Reference proteome</keyword>
<organism evidence="4 5">
    <name type="scientific">Desulfosporosinus orientis (strain ATCC 19365 / DSM 765 / NCIMB 8382 / VKM B-1628 / Singapore I)</name>
    <name type="common">Desulfotomaculum orientis</name>
    <dbReference type="NCBI Taxonomy" id="768706"/>
    <lineage>
        <taxon>Bacteria</taxon>
        <taxon>Bacillati</taxon>
        <taxon>Bacillota</taxon>
        <taxon>Clostridia</taxon>
        <taxon>Eubacteriales</taxon>
        <taxon>Desulfitobacteriaceae</taxon>
        <taxon>Desulfosporosinus</taxon>
    </lineage>
</organism>
<dbReference type="FunFam" id="3.40.50.300:FF:000006">
    <property type="entry name" value="DNA-binding transcriptional regulator NtrC"/>
    <property type="match status" value="1"/>
</dbReference>
<dbReference type="PANTHER" id="PTHR32071:SF57">
    <property type="entry name" value="C4-DICARBOXYLATE TRANSPORT TRANSCRIPTIONAL REGULATORY PROTEIN DCTD"/>
    <property type="match status" value="1"/>
</dbReference>
<protein>
    <submittedName>
        <fullName evidence="4">Transcriptional regulator containing PAS, AAA-type ATPase, and DNA-binding domains</fullName>
    </submittedName>
</protein>
<dbReference type="InterPro" id="IPR003593">
    <property type="entry name" value="AAA+_ATPase"/>
</dbReference>
<dbReference type="CDD" id="cd00009">
    <property type="entry name" value="AAA"/>
    <property type="match status" value="1"/>
</dbReference>
<name>G7WDA5_DESOD</name>
<dbReference type="HOGENOM" id="CLU_000445_8_1_9"/>
<dbReference type="EMBL" id="CP003108">
    <property type="protein sequence ID" value="AET67590.1"/>
    <property type="molecule type" value="Genomic_DNA"/>
</dbReference>
<dbReference type="GO" id="GO:0006355">
    <property type="term" value="P:regulation of DNA-templated transcription"/>
    <property type="evidence" value="ECO:0007669"/>
    <property type="project" value="InterPro"/>
</dbReference>
<dbReference type="InterPro" id="IPR025943">
    <property type="entry name" value="Sigma_54_int_dom_ATP-bd_2"/>
</dbReference>
<evidence type="ECO:0000256" key="1">
    <source>
        <dbReference type="ARBA" id="ARBA00022741"/>
    </source>
</evidence>
<dbReference type="Gene3D" id="3.40.50.300">
    <property type="entry name" value="P-loop containing nucleotide triphosphate hydrolases"/>
    <property type="match status" value="1"/>
</dbReference>
<gene>
    <name evidence="4" type="ordered locus">Desor_1976</name>
</gene>
<dbReference type="PROSITE" id="PS50045">
    <property type="entry name" value="SIGMA54_INTERACT_4"/>
    <property type="match status" value="1"/>
</dbReference>
<dbReference type="PATRIC" id="fig|768706.3.peg.1990"/>
<reference evidence="4 5" key="2">
    <citation type="journal article" date="2012" name="J. Bacteriol.">
        <title>Complete genome sequences of Desulfosporosinus orientis DSM765T, Desulfosporosinus youngiae DSM17734T, Desulfosporosinus meridiei DSM13257T, and Desulfosporosinus acidiphilus DSM22704T.</title>
        <authorList>
            <person name="Pester M."/>
            <person name="Brambilla E."/>
            <person name="Alazard D."/>
            <person name="Rattei T."/>
            <person name="Weinmaier T."/>
            <person name="Han J."/>
            <person name="Lucas S."/>
            <person name="Lapidus A."/>
            <person name="Cheng J.F."/>
            <person name="Goodwin L."/>
            <person name="Pitluck S."/>
            <person name="Peters L."/>
            <person name="Ovchinnikova G."/>
            <person name="Teshima H."/>
            <person name="Detter J.C."/>
            <person name="Han C.S."/>
            <person name="Tapia R."/>
            <person name="Land M.L."/>
            <person name="Hauser L."/>
            <person name="Kyrpides N.C."/>
            <person name="Ivanova N.N."/>
            <person name="Pagani I."/>
            <person name="Huntmann M."/>
            <person name="Wei C.L."/>
            <person name="Davenport K.W."/>
            <person name="Daligault H."/>
            <person name="Chain P.S."/>
            <person name="Chen A."/>
            <person name="Mavromatis K."/>
            <person name="Markowitz V."/>
            <person name="Szeto E."/>
            <person name="Mikhailova N."/>
            <person name="Pati A."/>
            <person name="Wagner M."/>
            <person name="Woyke T."/>
            <person name="Ollivier B."/>
            <person name="Klenk H.P."/>
            <person name="Spring S."/>
            <person name="Loy A."/>
        </authorList>
    </citation>
    <scope>NUCLEOTIDE SEQUENCE [LARGE SCALE GENOMIC DNA]</scope>
    <source>
        <strain evidence="5">ATCC 19365 / DSM 765 / NCIMB 8382 / VKM B-1628</strain>
    </source>
</reference>
<dbReference type="Gene3D" id="1.10.8.60">
    <property type="match status" value="1"/>
</dbReference>